<accession>A0A1I7AJ72</accession>
<dbReference type="OrthoDB" id="982450at2"/>
<dbReference type="EMBL" id="FPAS01000003">
    <property type="protein sequence ID" value="SFT74963.1"/>
    <property type="molecule type" value="Genomic_DNA"/>
</dbReference>
<dbReference type="STRING" id="477690.SAMN05216474_2144"/>
<dbReference type="Proteomes" id="UP000236454">
    <property type="component" value="Unassembled WGS sequence"/>
</dbReference>
<keyword evidence="2" id="KW-1185">Reference proteome</keyword>
<gene>
    <name evidence="1" type="ORF">SAMN05216474_2144</name>
</gene>
<evidence type="ECO:0000313" key="2">
    <source>
        <dbReference type="Proteomes" id="UP000236454"/>
    </source>
</evidence>
<name>A0A1I7AJ72_9FLAO</name>
<dbReference type="AlphaFoldDB" id="A0A1I7AJ72"/>
<reference evidence="1 2" key="1">
    <citation type="submission" date="2016-10" db="EMBL/GenBank/DDBJ databases">
        <authorList>
            <person name="de Groot N.N."/>
        </authorList>
    </citation>
    <scope>NUCLEOTIDE SEQUENCE [LARGE SCALE GENOMIC DNA]</scope>
    <source>
        <strain evidence="1 2">CGMCC 1.7005</strain>
    </source>
</reference>
<organism evidence="1 2">
    <name type="scientific">Lishizhenia tianjinensis</name>
    <dbReference type="NCBI Taxonomy" id="477690"/>
    <lineage>
        <taxon>Bacteria</taxon>
        <taxon>Pseudomonadati</taxon>
        <taxon>Bacteroidota</taxon>
        <taxon>Flavobacteriia</taxon>
        <taxon>Flavobacteriales</taxon>
        <taxon>Crocinitomicaceae</taxon>
        <taxon>Lishizhenia</taxon>
    </lineage>
</organism>
<dbReference type="RefSeq" id="WP_139230337.1">
    <property type="nucleotide sequence ID" value="NZ_FPAS01000003.1"/>
</dbReference>
<protein>
    <submittedName>
        <fullName evidence="1">Uncharacterized protein</fullName>
    </submittedName>
</protein>
<proteinExistence type="predicted"/>
<sequence>MSPVRLYSPSELMELYPQAAKLGWTPTKIGIFFRAGLLVGFVGGKENKAMITEQSFLKLIDFVNDVNRDRHINT</sequence>
<evidence type="ECO:0000313" key="1">
    <source>
        <dbReference type="EMBL" id="SFT74963.1"/>
    </source>
</evidence>